<evidence type="ECO:0000313" key="3">
    <source>
        <dbReference type="Proteomes" id="UP000283269"/>
    </source>
</evidence>
<reference evidence="2 3" key="1">
    <citation type="journal article" date="2018" name="Evol. Lett.">
        <title>Horizontal gene cluster transfer increased hallucinogenic mushroom diversity.</title>
        <authorList>
            <person name="Reynolds H.T."/>
            <person name="Vijayakumar V."/>
            <person name="Gluck-Thaler E."/>
            <person name="Korotkin H.B."/>
            <person name="Matheny P.B."/>
            <person name="Slot J.C."/>
        </authorList>
    </citation>
    <scope>NUCLEOTIDE SEQUENCE [LARGE SCALE GENOMIC DNA]</scope>
    <source>
        <strain evidence="2 3">2631</strain>
    </source>
</reference>
<dbReference type="EMBL" id="NHYD01003273">
    <property type="protein sequence ID" value="PPQ81226.1"/>
    <property type="molecule type" value="Genomic_DNA"/>
</dbReference>
<dbReference type="Proteomes" id="UP000283269">
    <property type="component" value="Unassembled WGS sequence"/>
</dbReference>
<gene>
    <name evidence="2" type="ORF">CVT25_015750</name>
</gene>
<comment type="caution">
    <text evidence="2">The sequence shown here is derived from an EMBL/GenBank/DDBJ whole genome shotgun (WGS) entry which is preliminary data.</text>
</comment>
<protein>
    <submittedName>
        <fullName evidence="2">Uncharacterized protein</fullName>
    </submittedName>
</protein>
<dbReference type="AlphaFoldDB" id="A0A409WRX4"/>
<proteinExistence type="predicted"/>
<name>A0A409WRX4_PSICY</name>
<feature type="compositionally biased region" description="Low complexity" evidence="1">
    <location>
        <begin position="21"/>
        <end position="31"/>
    </location>
</feature>
<evidence type="ECO:0000256" key="1">
    <source>
        <dbReference type="SAM" id="MobiDB-lite"/>
    </source>
</evidence>
<accession>A0A409WRX4</accession>
<dbReference type="OrthoDB" id="2596481at2759"/>
<organism evidence="2 3">
    <name type="scientific">Psilocybe cyanescens</name>
    <dbReference type="NCBI Taxonomy" id="93625"/>
    <lineage>
        <taxon>Eukaryota</taxon>
        <taxon>Fungi</taxon>
        <taxon>Dikarya</taxon>
        <taxon>Basidiomycota</taxon>
        <taxon>Agaricomycotina</taxon>
        <taxon>Agaricomycetes</taxon>
        <taxon>Agaricomycetidae</taxon>
        <taxon>Agaricales</taxon>
        <taxon>Agaricineae</taxon>
        <taxon>Strophariaceae</taxon>
        <taxon>Psilocybe</taxon>
    </lineage>
</organism>
<keyword evidence="3" id="KW-1185">Reference proteome</keyword>
<dbReference type="InParanoid" id="A0A409WRX4"/>
<feature type="region of interest" description="Disordered" evidence="1">
    <location>
        <begin position="20"/>
        <end position="143"/>
    </location>
</feature>
<evidence type="ECO:0000313" key="2">
    <source>
        <dbReference type="EMBL" id="PPQ81226.1"/>
    </source>
</evidence>
<feature type="compositionally biased region" description="Polar residues" evidence="1">
    <location>
        <begin position="71"/>
        <end position="83"/>
    </location>
</feature>
<sequence>MARSLNLVEDDSDDEIIWGVSEESLSTNSSENESEDYDYVVLNKPPSPLHPATGLSTAMEDRNLGVHTPGTIATSGPLETQMSALGLTARPSSQRKKAKKMDETARQPQPVSNKRRKAKPRKTDPSTDSSPKVSREGTVKTSVHPAHRVGETEWFEEMAVVNFTGLGSRSIVDDYSDRQSVVSYDNESFTSPTLYEEASTFISSFLSNPEAKNDTVCRLALLQSLIIELGLATPSLPDSLSAARAFLRSRAFLNIREYIAVREQGPEAVQRVLYPSKSALIKDIKKRRNTASLKWVKQHGLQVLLVGWTH</sequence>